<protein>
    <submittedName>
        <fullName evidence="3">Type II toxin-antitoxin system RelE/ParE family toxin</fullName>
    </submittedName>
</protein>
<comment type="similarity">
    <text evidence="1">Belongs to the RelE toxin family.</text>
</comment>
<dbReference type="RefSeq" id="WP_407278118.1">
    <property type="nucleotide sequence ID" value="NZ_CP141259.1"/>
</dbReference>
<sequence length="96" mass="11275">MTYRLRFHELALQEWKKLDGSLRAQFKKKLEERLANPRVPSAALAGMPDCFKIKLRSVGYRLVYRVDDDIVFVTVIAVGRRDRNYVYTQAQGRLEE</sequence>
<name>A0ABZ1AJU1_AROEV</name>
<dbReference type="PANTHER" id="PTHR35601">
    <property type="entry name" value="TOXIN RELE"/>
    <property type="match status" value="1"/>
</dbReference>
<organism evidence="3 4">
    <name type="scientific">Aromatoleum evansii</name>
    <name type="common">Azoarcus evansii</name>
    <dbReference type="NCBI Taxonomy" id="59406"/>
    <lineage>
        <taxon>Bacteria</taxon>
        <taxon>Pseudomonadati</taxon>
        <taxon>Pseudomonadota</taxon>
        <taxon>Betaproteobacteria</taxon>
        <taxon>Rhodocyclales</taxon>
        <taxon>Rhodocyclaceae</taxon>
        <taxon>Aromatoleum</taxon>
    </lineage>
</organism>
<dbReference type="Gene3D" id="3.30.2310.20">
    <property type="entry name" value="RelE-like"/>
    <property type="match status" value="1"/>
</dbReference>
<dbReference type="InterPro" id="IPR007712">
    <property type="entry name" value="RelE/ParE_toxin"/>
</dbReference>
<reference evidence="3 4" key="1">
    <citation type="submission" date="2023-12" db="EMBL/GenBank/DDBJ databases">
        <title>A. evansii MAY27, complete genome.</title>
        <authorList>
            <person name="Wang Y."/>
        </authorList>
    </citation>
    <scope>NUCLEOTIDE SEQUENCE [LARGE SCALE GENOMIC DNA]</scope>
    <source>
        <strain evidence="3 4">MAY27</strain>
    </source>
</reference>
<dbReference type="InterPro" id="IPR035093">
    <property type="entry name" value="RelE/ParE_toxin_dom_sf"/>
</dbReference>
<dbReference type="Proteomes" id="UP001626593">
    <property type="component" value="Chromosome"/>
</dbReference>
<dbReference type="SUPFAM" id="SSF143011">
    <property type="entry name" value="RelE-like"/>
    <property type="match status" value="1"/>
</dbReference>
<evidence type="ECO:0000256" key="1">
    <source>
        <dbReference type="ARBA" id="ARBA00006226"/>
    </source>
</evidence>
<dbReference type="Pfam" id="PF05016">
    <property type="entry name" value="ParE_toxin"/>
    <property type="match status" value="1"/>
</dbReference>
<gene>
    <name evidence="3" type="ORF">U5817_16610</name>
</gene>
<keyword evidence="2" id="KW-1277">Toxin-antitoxin system</keyword>
<keyword evidence="4" id="KW-1185">Reference proteome</keyword>
<accession>A0ABZ1AJU1</accession>
<proteinExistence type="inferred from homology"/>
<dbReference type="EMBL" id="CP141259">
    <property type="protein sequence ID" value="WRL44827.1"/>
    <property type="molecule type" value="Genomic_DNA"/>
</dbReference>
<evidence type="ECO:0000313" key="4">
    <source>
        <dbReference type="Proteomes" id="UP001626593"/>
    </source>
</evidence>
<evidence type="ECO:0000313" key="3">
    <source>
        <dbReference type="EMBL" id="WRL44827.1"/>
    </source>
</evidence>
<evidence type="ECO:0000256" key="2">
    <source>
        <dbReference type="ARBA" id="ARBA00022649"/>
    </source>
</evidence>
<dbReference type="PANTHER" id="PTHR35601:SF1">
    <property type="entry name" value="TOXIN RELE"/>
    <property type="match status" value="1"/>
</dbReference>